<proteinExistence type="predicted"/>
<feature type="transmembrane region" description="Helical" evidence="2">
    <location>
        <begin position="1188"/>
        <end position="1206"/>
    </location>
</feature>
<dbReference type="GO" id="GO:0008381">
    <property type="term" value="F:mechanosensitive monoatomic ion channel activity"/>
    <property type="evidence" value="ECO:0007669"/>
    <property type="project" value="InterPro"/>
</dbReference>
<accession>A0A836KWZ8</accession>
<dbReference type="InterPro" id="IPR031334">
    <property type="entry name" value="Piezo_cap_dom"/>
</dbReference>
<feature type="region of interest" description="Disordered" evidence="1">
    <location>
        <begin position="1534"/>
        <end position="1566"/>
    </location>
</feature>
<feature type="transmembrane region" description="Helical" evidence="2">
    <location>
        <begin position="1085"/>
        <end position="1104"/>
    </location>
</feature>
<dbReference type="Pfam" id="PF24874">
    <property type="entry name" value="Piezo_THU9_anchor"/>
    <property type="match status" value="1"/>
</dbReference>
<evidence type="ECO:0000256" key="1">
    <source>
        <dbReference type="SAM" id="MobiDB-lite"/>
    </source>
</evidence>
<feature type="transmembrane region" description="Helical" evidence="2">
    <location>
        <begin position="2064"/>
        <end position="2085"/>
    </location>
</feature>
<feature type="transmembrane region" description="Helical" evidence="2">
    <location>
        <begin position="1295"/>
        <end position="1313"/>
    </location>
</feature>
<keyword evidence="2" id="KW-1133">Transmembrane helix</keyword>
<feature type="transmembrane region" description="Helical" evidence="2">
    <location>
        <begin position="70"/>
        <end position="90"/>
    </location>
</feature>
<feature type="transmembrane region" description="Helical" evidence="2">
    <location>
        <begin position="940"/>
        <end position="962"/>
    </location>
</feature>
<dbReference type="RefSeq" id="XP_067752549.1">
    <property type="nucleotide sequence ID" value="XM_067896392.1"/>
</dbReference>
<feature type="transmembrane region" description="Helical" evidence="2">
    <location>
        <begin position="801"/>
        <end position="819"/>
    </location>
</feature>
<feature type="transmembrane region" description="Helical" evidence="2">
    <location>
        <begin position="1893"/>
        <end position="1910"/>
    </location>
</feature>
<dbReference type="KEGG" id="phet:94286469"/>
<evidence type="ECO:0000313" key="6">
    <source>
        <dbReference type="Proteomes" id="UP000674318"/>
    </source>
</evidence>
<feature type="transmembrane region" description="Helical" evidence="2">
    <location>
        <begin position="1922"/>
        <end position="1941"/>
    </location>
</feature>
<feature type="transmembrane region" description="Helical" evidence="2">
    <location>
        <begin position="1953"/>
        <end position="1971"/>
    </location>
</feature>
<feature type="transmembrane region" description="Helical" evidence="2">
    <location>
        <begin position="1319"/>
        <end position="1337"/>
    </location>
</feature>
<keyword evidence="2" id="KW-0812">Transmembrane</keyword>
<feature type="transmembrane region" description="Helical" evidence="2">
    <location>
        <begin position="21"/>
        <end position="39"/>
    </location>
</feature>
<feature type="transmembrane region" description="Helical" evidence="2">
    <location>
        <begin position="1110"/>
        <end position="1127"/>
    </location>
</feature>
<name>A0A836KWZ8_9TRYP</name>
<feature type="transmembrane region" description="Helical" evidence="2">
    <location>
        <begin position="621"/>
        <end position="640"/>
    </location>
</feature>
<feature type="transmembrane region" description="Helical" evidence="2">
    <location>
        <begin position="171"/>
        <end position="198"/>
    </location>
</feature>
<keyword evidence="2" id="KW-0472">Membrane</keyword>
<feature type="transmembrane region" description="Helical" evidence="2">
    <location>
        <begin position="430"/>
        <end position="448"/>
    </location>
</feature>
<feature type="transmembrane region" description="Helical" evidence="2">
    <location>
        <begin position="647"/>
        <end position="667"/>
    </location>
</feature>
<protein>
    <recommendedName>
        <fullName evidence="7">Piezo non-specific cation channel R-Ras-binding domain-containing protein</fullName>
    </recommendedName>
</protein>
<feature type="region of interest" description="Disordered" evidence="1">
    <location>
        <begin position="506"/>
        <end position="526"/>
    </location>
</feature>
<feature type="transmembrane region" description="Helical" evidence="2">
    <location>
        <begin position="831"/>
        <end position="850"/>
    </location>
</feature>
<dbReference type="Pfam" id="PF12166">
    <property type="entry name" value="Piezo_cap"/>
    <property type="match status" value="1"/>
</dbReference>
<dbReference type="GO" id="GO:0050982">
    <property type="term" value="P:detection of mechanical stimulus"/>
    <property type="evidence" value="ECO:0007669"/>
    <property type="project" value="TreeGrafter"/>
</dbReference>
<evidence type="ECO:0000313" key="5">
    <source>
        <dbReference type="EMBL" id="KAG5490221.1"/>
    </source>
</evidence>
<sequence length="2517" mass="275798">MTSYDITLTGREPVPISRRHVAALHALFFLLAIISTASLRAPVWLLGALVYCCSHRTAFLGQRLFPVRLWRAQFLFLVTSTVCSIIANTLSTLQRSRTGVRVVLWGTLYPLWALLGVQQWDARDYINTIVCPGATTVVLGAYLLILMRVLDCRVLSRNEGARLGQSGLMPPRWAGGVLTVSRIGAGSLLSLCGWATAWAAKPSAVGFSIEGFTFVFVAAFFYAEHLARQPRHSAVRSGQWLNRQISHVFGTAVAMALVFVCAAQNSGFFLFTNAHSDWCRLLGIGPVAWDSIEGLRYVLQMAGMTGVFLGATAIHGGVASPGSGPGESSTGAEVAADGEASGLLAEWDQRLLRASVPDASLTSMSAREGVLSNRHRRSLQVVAIVCITALLAYAVHYPSLVSMVIWLIHLCGCAGGLVQRPMAPSSGLRVAFVGVLTLLCGAILLQYICQALVSDSRTAAWGQWAPARPAFPDDSRAVVAQVAAEHLIALLLGVYVCTTGIDCAGSDGGSSSSADVDVDSRTTAEPQSAAIRTEICADAEGSPTADSVQVTWLRAQLHNAAADRKKLHELFEVSMGRSPLAVELDALLAAVVQERGSYSPVASRGGLTVEEMTQFLACGPLYTYAIILCMFVLGTSGAAMDFMHATCLVLSLGVSVIGCNAVLYRGVRTVPPVWVVLLVGVQLCYRVFAVGGKQELKPELQQQQQQQRIFAPTQPPLIKRALHDYVAFITPIAWEDCTTYIYTQIVLLWCSRYTPRCLTDWTPVSQCLVFRCRWAHFFHTVHQVASVAVLAWIALLLPRSASVTLLILLLVVPALLQHLRWLGLAYVWHRYLVVGYCGVVLMGMLTAEFGPVQPQIRKLLHILGCPSGAEGRCAQDIGLPAGSAKWLTPLSIPWWLVIVLTTASAGLYPLPSSLISSPDATPATGASNSSTSLRRRALTWGLWLLSRMLYLVLLTGIVYTALQRPSLLTALYLVGPGLGVFPCWTFGVTTVHVALQCAYQLWFSPAWLDAQTRFGVSLAKLIGLWKYSSDMDVDTDLPSTLSVAAAPLLIAALQFLQLQCALLARWKAGDTVATASTRARAWCRLQRMCATHLYLLLLLVLLFLTQTIALGWGVGALIMAVWVSAEVRDCGVLQRRRWLFRAFKAATATLMALAFVLHWLHTVFPFLSALSLYPWFFGGAIDGEKTGAGLMGVCWVAAAACVVLRVSSGAPRDGESEQLLCHSHGLSLIDSLRHRSGWPREHHERLSALLSRMSSDEAHVFFSEIADTLRCDEVPADESDGLLAASSRAPPSKSGLFVIVARLVPLVACGSVAVGSKTLPPCALSVALLFAGLGLAVKHARLHWCFWRWWRLAVVLYALLPLFALVAACPYVRDVIPKLPLWVGLLIGLSPDVSHVDGNALVFSLRHVLLFLFIWLQSCVYNCPEFGEALLRDQDEERRLGEARHAVLQKQLLLHLERATQEAVRVDKEIRAYLNALRAGNDMADASHVLPERNAECMREDNCCEADGDRFSVSSHPPMMPGVIQDEEGRVLNFGGTLPGPPLTSPGPEGRSDAAPRSALSTDQPQPSSFLRWRQLCVGWLRRLCITLAAYTYHPSESRLSCAAAAAADSSPSTIYFLTQHALLTAVQIVLRHTALALFVCTLVNALLTGCLWELTGLCCVIQVALAYYPSAPRVVYQGFGVYLTAGVVLKAAVMMWTSFECTDSSIIRALSWTVLPLREHGCRSANSNPVKASRSSCCTLRYDTIWMDLVTMGVLLLHDRICIIHGVYVEHEQQSRDNDNTDMAVLHTSSASFGEGARLPTTVKASMTPSPAPAAPRFPSPLLQRTSNHSSLCSLVVDYYNNLLIVPGVGEDWYIFYTSVDILALLVSAVFYSRMAGNDSTTLQDNVYNNLLPGPMALLICVNVLQLVLDRMMYVLRCMRLKVLANAVCTISYALLYWWWRNAVAVSARVFGNTYFILKVVALVLSVMQVRGGFPVYRRGDSFTTHPGSLVSYSCFKVYRALPFLWEVCTLVDWSVLRTSLSLEEYLTVEDVSVYIYQCRERYLAKRRDREELGDAVAPYRKWAFGVSYLALVLLALLGPLLYYSTYNPSTVANRATHLNLQLSFFGAYDFFATTVHENVTTPEGWWAWIERTRPTLASYGLMAERKNLQLMEFTSCSSNMWMVNPQALRHVLDGLRAAVLNKSSAHVLQTLEVSRSVSDAASATTVSQVNNWLIPWDTAQDLVAILSHEIDNTTATAAVNAQSGSTIVGTASLPFFYSPFLFNRASQLNGLPLNPHFPHRNQHNCTLELNHERDVALNSLVRYWCLHCEPLFPEGNIPSENISSAAEWRCLTRGEGCSDFNYEDVSNKSGNHVAQVPMYIVVVSDTVVIGISFLKGIGIVAIYTTLVLAFGRLLRSILANQVSTLLYSNMANPTVLENMVRCIGMARAYGDLRLEHTIYIELVDLLRSAERLSSVTGSLRCLYTDAGHEDLFQLGHVRRRDSRRNPSQGAHEGVAGEGHDTTGVPSAVSQPMRAS</sequence>
<keyword evidence="6" id="KW-1185">Reference proteome</keyword>
<gene>
    <name evidence="5" type="ORF">JKF63_00340</name>
</gene>
<dbReference type="InterPro" id="IPR027272">
    <property type="entry name" value="Piezo"/>
</dbReference>
<feature type="transmembrane region" description="Helical" evidence="2">
    <location>
        <begin position="774"/>
        <end position="795"/>
    </location>
</feature>
<feature type="transmembrane region" description="Helical" evidence="2">
    <location>
        <begin position="297"/>
        <end position="318"/>
    </location>
</feature>
<dbReference type="GeneID" id="94286469"/>
<evidence type="ECO:0000256" key="2">
    <source>
        <dbReference type="SAM" id="Phobius"/>
    </source>
</evidence>
<feature type="transmembrane region" description="Helical" evidence="2">
    <location>
        <begin position="248"/>
        <end position="271"/>
    </location>
</feature>
<feature type="transmembrane region" description="Helical" evidence="2">
    <location>
        <begin position="1349"/>
        <end position="1373"/>
    </location>
</feature>
<feature type="transmembrane region" description="Helical" evidence="2">
    <location>
        <begin position="126"/>
        <end position="150"/>
    </location>
</feature>
<dbReference type="Proteomes" id="UP000674318">
    <property type="component" value="Unassembled WGS sequence"/>
</dbReference>
<dbReference type="GO" id="GO:0005261">
    <property type="term" value="F:monoatomic cation channel activity"/>
    <property type="evidence" value="ECO:0007669"/>
    <property type="project" value="TreeGrafter"/>
</dbReference>
<evidence type="ECO:0000259" key="3">
    <source>
        <dbReference type="Pfam" id="PF12166"/>
    </source>
</evidence>
<feature type="domain" description="Piezo non-specific cation channel cap" evidence="3">
    <location>
        <begin position="2141"/>
        <end position="2459"/>
    </location>
</feature>
<dbReference type="GO" id="GO:0071260">
    <property type="term" value="P:cellular response to mechanical stimulus"/>
    <property type="evidence" value="ECO:0007669"/>
    <property type="project" value="TreeGrafter"/>
</dbReference>
<feature type="region of interest" description="Disordered" evidence="1">
    <location>
        <begin position="2479"/>
        <end position="2517"/>
    </location>
</feature>
<dbReference type="EMBL" id="JAFJZO010000036">
    <property type="protein sequence ID" value="KAG5490221.1"/>
    <property type="molecule type" value="Genomic_DNA"/>
</dbReference>
<comment type="caution">
    <text evidence="5">The sequence shown here is derived from an EMBL/GenBank/DDBJ whole genome shotgun (WGS) entry which is preliminary data.</text>
</comment>
<dbReference type="InterPro" id="IPR056770">
    <property type="entry name" value="Piezo_THU9_anchor"/>
</dbReference>
<dbReference type="GO" id="GO:0042391">
    <property type="term" value="P:regulation of membrane potential"/>
    <property type="evidence" value="ECO:0007669"/>
    <property type="project" value="TreeGrafter"/>
</dbReference>
<feature type="transmembrane region" description="Helical" evidence="2">
    <location>
        <begin position="102"/>
        <end position="120"/>
    </location>
</feature>
<evidence type="ECO:0000259" key="4">
    <source>
        <dbReference type="Pfam" id="PF24874"/>
    </source>
</evidence>
<organism evidence="5 6">
    <name type="scientific">Porcisia hertigi</name>
    <dbReference type="NCBI Taxonomy" id="2761500"/>
    <lineage>
        <taxon>Eukaryota</taxon>
        <taxon>Discoba</taxon>
        <taxon>Euglenozoa</taxon>
        <taxon>Kinetoplastea</taxon>
        <taxon>Metakinetoplastina</taxon>
        <taxon>Trypanosomatida</taxon>
        <taxon>Trypanosomatidae</taxon>
        <taxon>Leishmaniinae</taxon>
        <taxon>Porcisia</taxon>
    </lineage>
</organism>
<dbReference type="PANTHER" id="PTHR13167">
    <property type="entry name" value="PIEZO-TYPE MECHANOSENSITIVE ION CHANNEL COMPONENT"/>
    <property type="match status" value="1"/>
</dbReference>
<feature type="transmembrane region" description="Helical" evidence="2">
    <location>
        <begin position="1148"/>
        <end position="1176"/>
    </location>
</feature>
<feature type="transmembrane region" description="Helical" evidence="2">
    <location>
        <begin position="1854"/>
        <end position="1873"/>
    </location>
</feature>
<feature type="domain" description="Piezo THU9 and anchor" evidence="4">
    <location>
        <begin position="1853"/>
        <end position="2086"/>
    </location>
</feature>
<feature type="transmembrane region" description="Helical" evidence="2">
    <location>
        <begin position="892"/>
        <end position="910"/>
    </location>
</feature>
<evidence type="ECO:0008006" key="7">
    <source>
        <dbReference type="Google" id="ProtNLM"/>
    </source>
</evidence>
<feature type="transmembrane region" description="Helical" evidence="2">
    <location>
        <begin position="204"/>
        <end position="227"/>
    </location>
</feature>
<feature type="transmembrane region" description="Helical" evidence="2">
    <location>
        <begin position="2369"/>
        <end position="2392"/>
    </location>
</feature>
<reference evidence="5 6" key="1">
    <citation type="submission" date="2021-02" db="EMBL/GenBank/DDBJ databases">
        <title>Porcisia hertigi Genome sequencing and assembly.</title>
        <authorList>
            <person name="Almutairi H."/>
            <person name="Gatherer D."/>
        </authorList>
    </citation>
    <scope>NUCLEOTIDE SEQUENCE [LARGE SCALE GENOMIC DNA]</scope>
    <source>
        <strain evidence="5 6">C119</strain>
    </source>
</reference>
<dbReference type="OrthoDB" id="303066at2759"/>
<dbReference type="GO" id="GO:0016020">
    <property type="term" value="C:membrane"/>
    <property type="evidence" value="ECO:0007669"/>
    <property type="project" value="InterPro"/>
</dbReference>
<dbReference type="PANTHER" id="PTHR13167:SF25">
    <property type="entry name" value="PIEZO-TYPE MECHANOSENSITIVE ION CHANNEL COMPONENT"/>
    <property type="match status" value="1"/>
</dbReference>